<protein>
    <submittedName>
        <fullName evidence="1">Uncharacterized protein</fullName>
    </submittedName>
</protein>
<accession>A0AAV8U8Y3</accession>
<sequence length="77" mass="8877">MRNGVEVAAVHEPTRKSLNRKSKPKVLVLGVRIKRVSSTLEKLPKRSTQLDLHRYGDLESKFSRDKAYNFKYGSIFT</sequence>
<dbReference type="EMBL" id="JAIWQS010000008">
    <property type="protein sequence ID" value="KAJ8898893.1"/>
    <property type="molecule type" value="Genomic_DNA"/>
</dbReference>
<gene>
    <name evidence="1" type="ORF">K2173_008202</name>
</gene>
<dbReference type="Proteomes" id="UP001159364">
    <property type="component" value="Linkage Group LG08"/>
</dbReference>
<dbReference type="AlphaFoldDB" id="A0AAV8U8Y3"/>
<organism evidence="1 2">
    <name type="scientific">Erythroxylum novogranatense</name>
    <dbReference type="NCBI Taxonomy" id="1862640"/>
    <lineage>
        <taxon>Eukaryota</taxon>
        <taxon>Viridiplantae</taxon>
        <taxon>Streptophyta</taxon>
        <taxon>Embryophyta</taxon>
        <taxon>Tracheophyta</taxon>
        <taxon>Spermatophyta</taxon>
        <taxon>Magnoliopsida</taxon>
        <taxon>eudicotyledons</taxon>
        <taxon>Gunneridae</taxon>
        <taxon>Pentapetalae</taxon>
        <taxon>rosids</taxon>
        <taxon>fabids</taxon>
        <taxon>Malpighiales</taxon>
        <taxon>Erythroxylaceae</taxon>
        <taxon>Erythroxylum</taxon>
    </lineage>
</organism>
<reference evidence="1 2" key="1">
    <citation type="submission" date="2021-09" db="EMBL/GenBank/DDBJ databases">
        <title>Genomic insights and catalytic innovation underlie evolution of tropane alkaloids biosynthesis.</title>
        <authorList>
            <person name="Wang Y.-J."/>
            <person name="Tian T."/>
            <person name="Huang J.-P."/>
            <person name="Huang S.-X."/>
        </authorList>
    </citation>
    <scope>NUCLEOTIDE SEQUENCE [LARGE SCALE GENOMIC DNA]</scope>
    <source>
        <strain evidence="1">KIB-2018</strain>
        <tissue evidence="1">Leaf</tissue>
    </source>
</reference>
<evidence type="ECO:0000313" key="1">
    <source>
        <dbReference type="EMBL" id="KAJ8898893.1"/>
    </source>
</evidence>
<keyword evidence="2" id="KW-1185">Reference proteome</keyword>
<proteinExistence type="predicted"/>
<evidence type="ECO:0000313" key="2">
    <source>
        <dbReference type="Proteomes" id="UP001159364"/>
    </source>
</evidence>
<name>A0AAV8U8Y3_9ROSI</name>
<comment type="caution">
    <text evidence="1">The sequence shown here is derived from an EMBL/GenBank/DDBJ whole genome shotgun (WGS) entry which is preliminary data.</text>
</comment>